<evidence type="ECO:0000256" key="4">
    <source>
        <dbReference type="ARBA" id="ARBA00022960"/>
    </source>
</evidence>
<evidence type="ECO:0000256" key="2">
    <source>
        <dbReference type="ARBA" id="ARBA00022729"/>
    </source>
</evidence>
<keyword evidence="13" id="KW-1185">Reference proteome</keyword>
<dbReference type="GO" id="GO:0006508">
    <property type="term" value="P:proteolysis"/>
    <property type="evidence" value="ECO:0007669"/>
    <property type="project" value="InterPro"/>
</dbReference>
<accession>A0A1I2Y186</accession>
<dbReference type="InterPro" id="IPR012338">
    <property type="entry name" value="Beta-lactam/transpept-like"/>
</dbReference>
<evidence type="ECO:0000256" key="6">
    <source>
        <dbReference type="ARBA" id="ARBA00023316"/>
    </source>
</evidence>
<feature type="signal peptide" evidence="10">
    <location>
        <begin position="1"/>
        <end position="34"/>
    </location>
</feature>
<sequence length="435" mass="46294">MAPTQSIATSRIHVVFLFCMCVAGLSLFATQAQANPRYASIVIDAQSGEVLSSDHADAARYPASLTKMMTLYLLFEAIEEGRLTMESRLPVSAHAAAQPPSKLWVRPGQTIAVEEAILALIVKSANDVAAVVAEGLAGSETAFATRMTAKARALGMNSTAFRNASGLPDDAQVTTARDMATLSMRLMHDFPKYYGFFSSTQFVYLGKTYKGHNRLLNSYAGADGLKTGYIRASGFNVATSAIKDGRRIVSVVMGGFTAQSRDAHMADLLDRGFVRASLLTRGDWIAKTDIFGTAESMTLASTQKTATASMTVAAAQASETSAPARAEVIAQGDAQEDPIRLLLTDMDQGAGTAGWMVQVGAFSNRDGAQARAHQAATALSGEFRHTRVSVVPAGGERQMYRARLIDLGESQARRSCQQLARQGMDCVVLRAGVGG</sequence>
<dbReference type="Proteomes" id="UP000199040">
    <property type="component" value="Unassembled WGS sequence"/>
</dbReference>
<dbReference type="InterPro" id="IPR018044">
    <property type="entry name" value="Peptidase_S11"/>
</dbReference>
<feature type="domain" description="SPOR" evidence="11">
    <location>
        <begin position="349"/>
        <end position="435"/>
    </location>
</feature>
<dbReference type="AlphaFoldDB" id="A0A1I2Y186"/>
<dbReference type="GO" id="GO:0042834">
    <property type="term" value="F:peptidoglycan binding"/>
    <property type="evidence" value="ECO:0007669"/>
    <property type="project" value="InterPro"/>
</dbReference>
<feature type="chain" id="PRO_5011515440" evidence="10">
    <location>
        <begin position="35"/>
        <end position="435"/>
    </location>
</feature>
<dbReference type="PRINTS" id="PR00725">
    <property type="entry name" value="DADACBPTASE1"/>
</dbReference>
<protein>
    <submittedName>
        <fullName evidence="12">D-alanyl-D-alanine carboxypeptidase</fullName>
    </submittedName>
</protein>
<dbReference type="InterPro" id="IPR036680">
    <property type="entry name" value="SPOR-like_sf"/>
</dbReference>
<evidence type="ECO:0000256" key="10">
    <source>
        <dbReference type="SAM" id="SignalP"/>
    </source>
</evidence>
<gene>
    <name evidence="12" type="ORF">SAMN04487959_101175</name>
</gene>
<keyword evidence="5" id="KW-0573">Peptidoglycan synthesis</keyword>
<dbReference type="EMBL" id="FOPY01000001">
    <property type="protein sequence ID" value="SFH19402.1"/>
    <property type="molecule type" value="Genomic_DNA"/>
</dbReference>
<dbReference type="SUPFAM" id="SSF56601">
    <property type="entry name" value="beta-lactamase/transpeptidase-like"/>
    <property type="match status" value="1"/>
</dbReference>
<evidence type="ECO:0000313" key="12">
    <source>
        <dbReference type="EMBL" id="SFH19402.1"/>
    </source>
</evidence>
<dbReference type="STRING" id="442341.SAMN04487959_101175"/>
<dbReference type="Pfam" id="PF05036">
    <property type="entry name" value="SPOR"/>
    <property type="match status" value="1"/>
</dbReference>
<dbReference type="GO" id="GO:0071555">
    <property type="term" value="P:cell wall organization"/>
    <property type="evidence" value="ECO:0007669"/>
    <property type="project" value="UniProtKB-KW"/>
</dbReference>
<dbReference type="RefSeq" id="WP_092842751.1">
    <property type="nucleotide sequence ID" value="NZ_FOPY01000001.1"/>
</dbReference>
<evidence type="ECO:0000259" key="11">
    <source>
        <dbReference type="PROSITE" id="PS51724"/>
    </source>
</evidence>
<evidence type="ECO:0000256" key="5">
    <source>
        <dbReference type="ARBA" id="ARBA00022984"/>
    </source>
</evidence>
<reference evidence="12 13" key="1">
    <citation type="submission" date="2016-10" db="EMBL/GenBank/DDBJ databases">
        <authorList>
            <person name="de Groot N.N."/>
        </authorList>
    </citation>
    <scope>NUCLEOTIDE SEQUENCE [LARGE SCALE GENOMIC DNA]</scope>
    <source>
        <strain evidence="12 13">CGMCC 1.6848</strain>
    </source>
</reference>
<evidence type="ECO:0000313" key="13">
    <source>
        <dbReference type="Proteomes" id="UP000199040"/>
    </source>
</evidence>
<feature type="active site" evidence="7">
    <location>
        <position position="124"/>
    </location>
</feature>
<keyword evidence="6" id="KW-0961">Cell wall biogenesis/degradation</keyword>
<evidence type="ECO:0000256" key="7">
    <source>
        <dbReference type="PIRSR" id="PIRSR618044-1"/>
    </source>
</evidence>
<dbReference type="GO" id="GO:0009002">
    <property type="term" value="F:serine-type D-Ala-D-Ala carboxypeptidase activity"/>
    <property type="evidence" value="ECO:0007669"/>
    <property type="project" value="InterPro"/>
</dbReference>
<keyword evidence="12" id="KW-0645">Protease</keyword>
<evidence type="ECO:0000256" key="8">
    <source>
        <dbReference type="PIRSR" id="PIRSR618044-2"/>
    </source>
</evidence>
<evidence type="ECO:0000256" key="3">
    <source>
        <dbReference type="ARBA" id="ARBA00022801"/>
    </source>
</evidence>
<dbReference type="PROSITE" id="PS51724">
    <property type="entry name" value="SPOR"/>
    <property type="match status" value="1"/>
</dbReference>
<feature type="binding site" evidence="8">
    <location>
        <position position="226"/>
    </location>
    <ligand>
        <name>substrate</name>
    </ligand>
</feature>
<feature type="active site" description="Acyl-ester intermediate" evidence="7">
    <location>
        <position position="64"/>
    </location>
</feature>
<dbReference type="PANTHER" id="PTHR21581:SF6">
    <property type="entry name" value="TRAFFICKING PROTEIN PARTICLE COMPLEX SUBUNIT 12"/>
    <property type="match status" value="1"/>
</dbReference>
<dbReference type="GO" id="GO:0008360">
    <property type="term" value="P:regulation of cell shape"/>
    <property type="evidence" value="ECO:0007669"/>
    <property type="project" value="UniProtKB-KW"/>
</dbReference>
<feature type="active site" description="Proton acceptor" evidence="7">
    <location>
        <position position="67"/>
    </location>
</feature>
<dbReference type="PANTHER" id="PTHR21581">
    <property type="entry name" value="D-ALANYL-D-ALANINE CARBOXYPEPTIDASE"/>
    <property type="match status" value="1"/>
</dbReference>
<name>A0A1I2Y186_9GAMM</name>
<keyword evidence="4" id="KW-0133">Cell shape</keyword>
<evidence type="ECO:0000256" key="1">
    <source>
        <dbReference type="ARBA" id="ARBA00007164"/>
    </source>
</evidence>
<keyword evidence="12" id="KW-0121">Carboxypeptidase</keyword>
<comment type="similarity">
    <text evidence="1 9">Belongs to the peptidase S11 family.</text>
</comment>
<keyword evidence="3" id="KW-0378">Hydrolase</keyword>
<keyword evidence="2 10" id="KW-0732">Signal</keyword>
<evidence type="ECO:0000256" key="9">
    <source>
        <dbReference type="RuleBase" id="RU004016"/>
    </source>
</evidence>
<dbReference type="InterPro" id="IPR007730">
    <property type="entry name" value="SPOR-like_dom"/>
</dbReference>
<dbReference type="Gene3D" id="3.30.70.1070">
    <property type="entry name" value="Sporulation related repeat"/>
    <property type="match status" value="1"/>
</dbReference>
<dbReference type="SUPFAM" id="SSF110997">
    <property type="entry name" value="Sporulation related repeat"/>
    <property type="match status" value="1"/>
</dbReference>
<dbReference type="InterPro" id="IPR001967">
    <property type="entry name" value="Peptidase_S11_N"/>
</dbReference>
<organism evidence="12 13">
    <name type="scientific">Modicisalibacter xianhensis</name>
    <dbReference type="NCBI Taxonomy" id="442341"/>
    <lineage>
        <taxon>Bacteria</taxon>
        <taxon>Pseudomonadati</taxon>
        <taxon>Pseudomonadota</taxon>
        <taxon>Gammaproteobacteria</taxon>
        <taxon>Oceanospirillales</taxon>
        <taxon>Halomonadaceae</taxon>
        <taxon>Modicisalibacter</taxon>
    </lineage>
</organism>
<dbReference type="GO" id="GO:0009252">
    <property type="term" value="P:peptidoglycan biosynthetic process"/>
    <property type="evidence" value="ECO:0007669"/>
    <property type="project" value="UniProtKB-KW"/>
</dbReference>
<dbReference type="Gene3D" id="3.40.710.10">
    <property type="entry name" value="DD-peptidase/beta-lactamase superfamily"/>
    <property type="match status" value="1"/>
</dbReference>
<dbReference type="Pfam" id="PF00768">
    <property type="entry name" value="Peptidase_S11"/>
    <property type="match status" value="1"/>
</dbReference>
<proteinExistence type="inferred from homology"/>